<keyword evidence="2" id="KW-0812">Transmembrane</keyword>
<feature type="region of interest" description="Disordered" evidence="1">
    <location>
        <begin position="125"/>
        <end position="154"/>
    </location>
</feature>
<dbReference type="Proteomes" id="UP000235392">
    <property type="component" value="Unassembled WGS sequence"/>
</dbReference>
<sequence length="154" mass="16852">MTSLMIPFFVRALLGLDLWSIIIGFKEIIEFFLVFVFFIRFGFKEILQKPASLGGAVGHSCSELANLARRLAETDALKASRAEVSGEPGRVPAGRKKAGGFANAPPSLDRAGVVLTPVELNRRAKVVSSHQTSSTAPMKQTYRPSRVYSLLDDR</sequence>
<reference evidence="5 6" key="1">
    <citation type="submission" date="2017-11" db="EMBL/GenBank/DDBJ databases">
        <title>De novo assembly and phasing of dikaryotic genomes from two isolates of Puccinia coronata f. sp. avenae, the causal agent of oat crown rust.</title>
        <authorList>
            <person name="Miller M.E."/>
            <person name="Zhang Y."/>
            <person name="Omidvar V."/>
            <person name="Sperschneider J."/>
            <person name="Schwessinger B."/>
            <person name="Raley C."/>
            <person name="Palmer J.M."/>
            <person name="Garnica D."/>
            <person name="Upadhyaya N."/>
            <person name="Rathjen J."/>
            <person name="Taylor J.M."/>
            <person name="Park R.F."/>
            <person name="Dodds P.N."/>
            <person name="Hirsch C.D."/>
            <person name="Kianian S.F."/>
            <person name="Figueroa M."/>
        </authorList>
    </citation>
    <scope>NUCLEOTIDE SEQUENCE [LARGE SCALE GENOMIC DNA]</scope>
    <source>
        <strain evidence="3">12NC29</strain>
        <strain evidence="4">12SD80</strain>
    </source>
</reference>
<keyword evidence="2" id="KW-1133">Transmembrane helix</keyword>
<evidence type="ECO:0000313" key="5">
    <source>
        <dbReference type="Proteomes" id="UP000235388"/>
    </source>
</evidence>
<dbReference type="EMBL" id="PGCI01000055">
    <property type="protein sequence ID" value="PLW44716.1"/>
    <property type="molecule type" value="Genomic_DNA"/>
</dbReference>
<comment type="caution">
    <text evidence="4">The sequence shown here is derived from an EMBL/GenBank/DDBJ whole genome shotgun (WGS) entry which is preliminary data.</text>
</comment>
<evidence type="ECO:0000256" key="1">
    <source>
        <dbReference type="SAM" id="MobiDB-lite"/>
    </source>
</evidence>
<protein>
    <submittedName>
        <fullName evidence="4">Uncharacterized protein</fullName>
    </submittedName>
</protein>
<name>A0A2N5V485_9BASI</name>
<accession>A0A2N5V485</accession>
<evidence type="ECO:0000313" key="3">
    <source>
        <dbReference type="EMBL" id="PLW35927.1"/>
    </source>
</evidence>
<feature type="transmembrane region" description="Helical" evidence="2">
    <location>
        <begin position="18"/>
        <end position="39"/>
    </location>
</feature>
<gene>
    <name evidence="3" type="ORF">PCANC_17913</name>
    <name evidence="4" type="ORF">PCASD_05892</name>
</gene>
<dbReference type="Proteomes" id="UP000235388">
    <property type="component" value="Unassembled WGS sequence"/>
</dbReference>
<dbReference type="EMBL" id="PGCJ01000248">
    <property type="protein sequence ID" value="PLW35927.1"/>
    <property type="molecule type" value="Genomic_DNA"/>
</dbReference>
<feature type="compositionally biased region" description="Polar residues" evidence="1">
    <location>
        <begin position="128"/>
        <end position="138"/>
    </location>
</feature>
<keyword evidence="2" id="KW-0472">Membrane</keyword>
<proteinExistence type="predicted"/>
<dbReference type="AlphaFoldDB" id="A0A2N5V485"/>
<organism evidence="4 6">
    <name type="scientific">Puccinia coronata f. sp. avenae</name>
    <dbReference type="NCBI Taxonomy" id="200324"/>
    <lineage>
        <taxon>Eukaryota</taxon>
        <taxon>Fungi</taxon>
        <taxon>Dikarya</taxon>
        <taxon>Basidiomycota</taxon>
        <taxon>Pucciniomycotina</taxon>
        <taxon>Pucciniomycetes</taxon>
        <taxon>Pucciniales</taxon>
        <taxon>Pucciniaceae</taxon>
        <taxon>Puccinia</taxon>
    </lineage>
</organism>
<evidence type="ECO:0000313" key="4">
    <source>
        <dbReference type="EMBL" id="PLW44716.1"/>
    </source>
</evidence>
<evidence type="ECO:0000313" key="6">
    <source>
        <dbReference type="Proteomes" id="UP000235392"/>
    </source>
</evidence>
<feature type="region of interest" description="Disordered" evidence="1">
    <location>
        <begin position="81"/>
        <end position="104"/>
    </location>
</feature>
<keyword evidence="5" id="KW-1185">Reference proteome</keyword>
<evidence type="ECO:0000256" key="2">
    <source>
        <dbReference type="SAM" id="Phobius"/>
    </source>
</evidence>